<dbReference type="Pfam" id="PF03480">
    <property type="entry name" value="DctP"/>
    <property type="match status" value="1"/>
</dbReference>
<reference evidence="5 6" key="1">
    <citation type="submission" date="2017-06" db="EMBL/GenBank/DDBJ databases">
        <title>Ensifer strains isolated from leguminous trees and herbs display diverse denitrification phenotypes with some acting as strong N2O sinks.</title>
        <authorList>
            <person name="Woliy K."/>
            <person name="Mania D."/>
            <person name="Bakken L.R."/>
            <person name="Frostegard A."/>
        </authorList>
    </citation>
    <scope>NUCLEOTIDE SEQUENCE [LARGE SCALE GENOMIC DNA]</scope>
    <source>
        <strain evidence="5 6">AC50a</strain>
    </source>
</reference>
<dbReference type="PANTHER" id="PTHR33376">
    <property type="match status" value="1"/>
</dbReference>
<dbReference type="GO" id="GO:0055085">
    <property type="term" value="P:transmembrane transport"/>
    <property type="evidence" value="ECO:0007669"/>
    <property type="project" value="InterPro"/>
</dbReference>
<feature type="chain" id="PRO_5014465863" evidence="4">
    <location>
        <begin position="32"/>
        <end position="332"/>
    </location>
</feature>
<dbReference type="InterPro" id="IPR018389">
    <property type="entry name" value="DctP_fam"/>
</dbReference>
<dbReference type="EMBL" id="NJGD01000003">
    <property type="protein sequence ID" value="PJR16000.1"/>
    <property type="molecule type" value="Genomic_DNA"/>
</dbReference>
<dbReference type="PANTHER" id="PTHR33376:SF7">
    <property type="entry name" value="C4-DICARBOXYLATE-BINDING PROTEIN DCTB"/>
    <property type="match status" value="1"/>
</dbReference>
<organism evidence="5 6">
    <name type="scientific">Rhizobium meliloti</name>
    <name type="common">Ensifer meliloti</name>
    <name type="synonym">Sinorhizobium meliloti</name>
    <dbReference type="NCBI Taxonomy" id="382"/>
    <lineage>
        <taxon>Bacteria</taxon>
        <taxon>Pseudomonadati</taxon>
        <taxon>Pseudomonadota</taxon>
        <taxon>Alphaproteobacteria</taxon>
        <taxon>Hyphomicrobiales</taxon>
        <taxon>Rhizobiaceae</taxon>
        <taxon>Sinorhizobium/Ensifer group</taxon>
        <taxon>Sinorhizobium</taxon>
    </lineage>
</organism>
<evidence type="ECO:0000256" key="2">
    <source>
        <dbReference type="ARBA" id="ARBA00022448"/>
    </source>
</evidence>
<evidence type="ECO:0000313" key="5">
    <source>
        <dbReference type="EMBL" id="PJR16000.1"/>
    </source>
</evidence>
<name>A0A2J0Z663_RHIML</name>
<dbReference type="Proteomes" id="UP000231987">
    <property type="component" value="Unassembled WGS sequence"/>
</dbReference>
<proteinExistence type="inferred from homology"/>
<dbReference type="InterPro" id="IPR004682">
    <property type="entry name" value="TRAP_DctP"/>
</dbReference>
<dbReference type="InterPro" id="IPR038404">
    <property type="entry name" value="TRAP_DctP_sf"/>
</dbReference>
<dbReference type="RefSeq" id="WP_100671547.1">
    <property type="nucleotide sequence ID" value="NZ_NJGD01000003.1"/>
</dbReference>
<dbReference type="PIRSF" id="PIRSF006470">
    <property type="entry name" value="DctB"/>
    <property type="match status" value="1"/>
</dbReference>
<evidence type="ECO:0000256" key="3">
    <source>
        <dbReference type="ARBA" id="ARBA00022729"/>
    </source>
</evidence>
<keyword evidence="3 4" id="KW-0732">Signal</keyword>
<dbReference type="GO" id="GO:0030288">
    <property type="term" value="C:outer membrane-bounded periplasmic space"/>
    <property type="evidence" value="ECO:0007669"/>
    <property type="project" value="InterPro"/>
</dbReference>
<comment type="caution">
    <text evidence="5">The sequence shown here is derived from an EMBL/GenBank/DDBJ whole genome shotgun (WGS) entry which is preliminary data.</text>
</comment>
<evidence type="ECO:0000256" key="1">
    <source>
        <dbReference type="ARBA" id="ARBA00009023"/>
    </source>
</evidence>
<protein>
    <submittedName>
        <fullName evidence="5">C4-dicarboxylate ABC transporter substrate-binding protein</fullName>
    </submittedName>
</protein>
<sequence length="332" mass="36250">MKLGISKISRGLAATVIAGIVGLCAHTAAMAETTIRLGHVLADTHSWHKASTDFAKEVSEKTEGRVKIEIFPSGQLGTEKEVIEGMQIGTIQGGLIGSGSFQFVEPKFGIIEMPYAWTSREQAFAALDGKLGTALADLLRPKGIEVLAWWENGFRNITNNKHPIVKPADLAGIKIRVTPDKVRLATFERLGAQPAPLAFGELYSALQQGVFDAQENPLSIIDASSFYEVQKYVSMTGHIWGAACLTVSSMTWAQVSPEDQAIVKEAAVKWGNAQRQMVADNEVALIEKLKSKGMQFNEVDKAAFVDALKPIWESEKDVFGPELLEVMDSYRK</sequence>
<comment type="similarity">
    <text evidence="1">Belongs to the bacterial solute-binding protein 7 family.</text>
</comment>
<keyword evidence="2" id="KW-0813">Transport</keyword>
<gene>
    <name evidence="5" type="ORF">CEJ86_09965</name>
</gene>
<accession>A0A2J0Z663</accession>
<feature type="signal peptide" evidence="4">
    <location>
        <begin position="1"/>
        <end position="31"/>
    </location>
</feature>
<evidence type="ECO:0000313" key="6">
    <source>
        <dbReference type="Proteomes" id="UP000231987"/>
    </source>
</evidence>
<evidence type="ECO:0000256" key="4">
    <source>
        <dbReference type="SAM" id="SignalP"/>
    </source>
</evidence>
<dbReference type="AlphaFoldDB" id="A0A2J0Z663"/>
<dbReference type="Gene3D" id="3.40.190.170">
    <property type="entry name" value="Bacterial extracellular solute-binding protein, family 7"/>
    <property type="match status" value="1"/>
</dbReference>
<dbReference type="CDD" id="cd13676">
    <property type="entry name" value="PBP2_TRAP_DctP2_like"/>
    <property type="match status" value="1"/>
</dbReference>
<dbReference type="NCBIfam" id="TIGR00787">
    <property type="entry name" value="dctP"/>
    <property type="match status" value="1"/>
</dbReference>
<dbReference type="NCBIfam" id="NF037995">
    <property type="entry name" value="TRAP_S1"/>
    <property type="match status" value="1"/>
</dbReference>